<gene>
    <name evidence="6" type="ORF">Adu01nite_12790</name>
</gene>
<dbReference type="SUPFAM" id="SSF52540">
    <property type="entry name" value="P-loop containing nucleoside triphosphate hydrolases"/>
    <property type="match status" value="1"/>
</dbReference>
<feature type="compositionally biased region" description="Basic and acidic residues" evidence="4">
    <location>
        <begin position="153"/>
        <end position="166"/>
    </location>
</feature>
<dbReference type="Gene3D" id="2.40.30.10">
    <property type="entry name" value="Translation factors"/>
    <property type="match status" value="1"/>
</dbReference>
<accession>A0ABQ3YQR6</accession>
<reference evidence="6 7" key="1">
    <citation type="submission" date="2021-01" db="EMBL/GenBank/DDBJ databases">
        <title>Whole genome shotgun sequence of Actinoplanes durhamensis NBRC 14914.</title>
        <authorList>
            <person name="Komaki H."/>
            <person name="Tamura T."/>
        </authorList>
    </citation>
    <scope>NUCLEOTIDE SEQUENCE [LARGE SCALE GENOMIC DNA]</scope>
    <source>
        <strain evidence="6 7">NBRC 14914</strain>
    </source>
</reference>
<name>A0ABQ3YQR6_9ACTN</name>
<keyword evidence="3" id="KW-0342">GTP-binding</keyword>
<dbReference type="Gene3D" id="3.40.50.300">
    <property type="entry name" value="P-loop containing nucleotide triphosphate hydrolases"/>
    <property type="match status" value="1"/>
</dbReference>
<dbReference type="PANTHER" id="PTHR43261">
    <property type="entry name" value="TRANSLATION ELONGATION FACTOR G-RELATED"/>
    <property type="match status" value="1"/>
</dbReference>
<dbReference type="SUPFAM" id="SSF50447">
    <property type="entry name" value="Translation proteins"/>
    <property type="match status" value="1"/>
</dbReference>
<dbReference type="InterPro" id="IPR009000">
    <property type="entry name" value="Transl_B-barrel_sf"/>
</dbReference>
<dbReference type="InterPro" id="IPR000795">
    <property type="entry name" value="T_Tr_GTP-bd_dom"/>
</dbReference>
<proteinExistence type="predicted"/>
<dbReference type="PANTHER" id="PTHR43261:SF1">
    <property type="entry name" value="RIBOSOME-RELEASING FACTOR 2, MITOCHONDRIAL"/>
    <property type="match status" value="1"/>
</dbReference>
<sequence length="181" mass="19458">MQTLNLGILAHVDAGKTSLTERLLYAAGVIDETLIFVHKVAGEKVAYLRMFAGTLRVRDTVGADRVTGLQVFADGATRAAAEIRAGQIGTVRGLTKIKIGDPVGVRHQAARKAQFAPPSLETAVLAARRADLHAALAEPTRSWPPPVRGPAPSRDRTGPDPQNRREYLLRVVRRAGAREAS</sequence>
<evidence type="ECO:0000259" key="5">
    <source>
        <dbReference type="Pfam" id="PF00009"/>
    </source>
</evidence>
<evidence type="ECO:0000313" key="6">
    <source>
        <dbReference type="EMBL" id="GID99928.1"/>
    </source>
</evidence>
<keyword evidence="1" id="KW-0547">Nucleotide-binding</keyword>
<dbReference type="InterPro" id="IPR027417">
    <property type="entry name" value="P-loop_NTPase"/>
</dbReference>
<comment type="caution">
    <text evidence="6">The sequence shown here is derived from an EMBL/GenBank/DDBJ whole genome shotgun (WGS) entry which is preliminary data.</text>
</comment>
<protein>
    <recommendedName>
        <fullName evidence="5">Tr-type G domain-containing protein</fullName>
    </recommendedName>
</protein>
<feature type="domain" description="Tr-type G" evidence="5">
    <location>
        <begin position="2"/>
        <end position="32"/>
    </location>
</feature>
<dbReference type="Pfam" id="PF00009">
    <property type="entry name" value="GTP_EFTU"/>
    <property type="match status" value="1"/>
</dbReference>
<evidence type="ECO:0000256" key="1">
    <source>
        <dbReference type="ARBA" id="ARBA00022741"/>
    </source>
</evidence>
<evidence type="ECO:0000256" key="3">
    <source>
        <dbReference type="ARBA" id="ARBA00023134"/>
    </source>
</evidence>
<evidence type="ECO:0000313" key="7">
    <source>
        <dbReference type="Proteomes" id="UP000637628"/>
    </source>
</evidence>
<evidence type="ECO:0000256" key="2">
    <source>
        <dbReference type="ARBA" id="ARBA00022917"/>
    </source>
</evidence>
<evidence type="ECO:0000256" key="4">
    <source>
        <dbReference type="SAM" id="MobiDB-lite"/>
    </source>
</evidence>
<keyword evidence="2" id="KW-0648">Protein biosynthesis</keyword>
<feature type="region of interest" description="Disordered" evidence="4">
    <location>
        <begin position="136"/>
        <end position="166"/>
    </location>
</feature>
<organism evidence="6 7">
    <name type="scientific">Paractinoplanes durhamensis</name>
    <dbReference type="NCBI Taxonomy" id="113563"/>
    <lineage>
        <taxon>Bacteria</taxon>
        <taxon>Bacillati</taxon>
        <taxon>Actinomycetota</taxon>
        <taxon>Actinomycetes</taxon>
        <taxon>Micromonosporales</taxon>
        <taxon>Micromonosporaceae</taxon>
        <taxon>Paractinoplanes</taxon>
    </lineage>
</organism>
<keyword evidence="7" id="KW-1185">Reference proteome</keyword>
<dbReference type="Proteomes" id="UP000637628">
    <property type="component" value="Unassembled WGS sequence"/>
</dbReference>
<dbReference type="EMBL" id="BOML01000012">
    <property type="protein sequence ID" value="GID99928.1"/>
    <property type="molecule type" value="Genomic_DNA"/>
</dbReference>